<feature type="domain" description="Acyltransferase 3" evidence="4">
    <location>
        <begin position="18"/>
        <end position="318"/>
    </location>
</feature>
<feature type="transmembrane region" description="Helical" evidence="3">
    <location>
        <begin position="140"/>
        <end position="157"/>
    </location>
</feature>
<feature type="transmembrane region" description="Helical" evidence="3">
    <location>
        <begin position="163"/>
        <end position="182"/>
    </location>
</feature>
<evidence type="ECO:0000256" key="1">
    <source>
        <dbReference type="ARBA" id="ARBA00004370"/>
    </source>
</evidence>
<dbReference type="PANTHER" id="PTHR37312">
    <property type="entry name" value="MEMBRANE-BOUND ACYLTRANSFERASE YKRP-RELATED"/>
    <property type="match status" value="1"/>
</dbReference>
<feature type="transmembrane region" description="Helical" evidence="3">
    <location>
        <begin position="237"/>
        <end position="260"/>
    </location>
</feature>
<feature type="transmembrane region" description="Helical" evidence="3">
    <location>
        <begin position="276"/>
        <end position="294"/>
    </location>
</feature>
<feature type="transmembrane region" description="Helical" evidence="3">
    <location>
        <begin position="82"/>
        <end position="103"/>
    </location>
</feature>
<evidence type="ECO:0000256" key="2">
    <source>
        <dbReference type="ARBA" id="ARBA00007400"/>
    </source>
</evidence>
<dbReference type="InterPro" id="IPR052734">
    <property type="entry name" value="Nod_factor_acetyltransferase"/>
</dbReference>
<dbReference type="OrthoDB" id="6623990at2"/>
<evidence type="ECO:0000313" key="6">
    <source>
        <dbReference type="Proteomes" id="UP000253314"/>
    </source>
</evidence>
<comment type="subcellular location">
    <subcellularLocation>
        <location evidence="1">Membrane</location>
    </subcellularLocation>
</comment>
<protein>
    <submittedName>
        <fullName evidence="5">Acyltransferase</fullName>
    </submittedName>
</protein>
<keyword evidence="3" id="KW-1133">Transmembrane helix</keyword>
<organism evidence="5 6">
    <name type="scientific">Bacillus taeanensis</name>
    <dbReference type="NCBI Taxonomy" id="273032"/>
    <lineage>
        <taxon>Bacteria</taxon>
        <taxon>Bacillati</taxon>
        <taxon>Bacillota</taxon>
        <taxon>Bacilli</taxon>
        <taxon>Bacillales</taxon>
        <taxon>Bacillaceae</taxon>
        <taxon>Bacillus</taxon>
    </lineage>
</organism>
<dbReference type="EMBL" id="QOCW01000010">
    <property type="protein sequence ID" value="RBW69532.1"/>
    <property type="molecule type" value="Genomic_DNA"/>
</dbReference>
<dbReference type="Pfam" id="PF01757">
    <property type="entry name" value="Acyl_transf_3"/>
    <property type="match status" value="1"/>
</dbReference>
<name>A0A366XTR0_9BACI</name>
<keyword evidence="3" id="KW-0472">Membrane</keyword>
<dbReference type="Proteomes" id="UP000253314">
    <property type="component" value="Unassembled WGS sequence"/>
</dbReference>
<accession>A0A366XTR0</accession>
<evidence type="ECO:0000313" key="5">
    <source>
        <dbReference type="EMBL" id="RBW69532.1"/>
    </source>
</evidence>
<keyword evidence="5" id="KW-0012">Acyltransferase</keyword>
<feature type="transmembrane region" description="Helical" evidence="3">
    <location>
        <begin position="300"/>
        <end position="319"/>
    </location>
</feature>
<evidence type="ECO:0000256" key="3">
    <source>
        <dbReference type="SAM" id="Phobius"/>
    </source>
</evidence>
<gene>
    <name evidence="5" type="ORF">DS031_11465</name>
</gene>
<feature type="transmembrane region" description="Helical" evidence="3">
    <location>
        <begin position="20"/>
        <end position="37"/>
    </location>
</feature>
<dbReference type="InterPro" id="IPR002656">
    <property type="entry name" value="Acyl_transf_3_dom"/>
</dbReference>
<dbReference type="GO" id="GO:0016747">
    <property type="term" value="F:acyltransferase activity, transferring groups other than amino-acyl groups"/>
    <property type="evidence" value="ECO:0007669"/>
    <property type="project" value="InterPro"/>
</dbReference>
<feature type="transmembrane region" description="Helical" evidence="3">
    <location>
        <begin position="115"/>
        <end position="133"/>
    </location>
</feature>
<sequence>MFITRGDRKMNKTISRDPYFDNAKFILIFLVVFGHMISPFKGDSDMLYALYNFMYSFHMPAFILIAGYFSKGCFQKGYLKKIMQKVLIPYFIFQFIYAVFYSIKKGEITFTLFDPYWTLWFLLSLVCWNLLLIGFARLKYFTAIFSAVTIGLIIGYIPEIGTFLSLSRTFVFFPIFLLGFYLSEKHFKELVEPKKRMIAAFCLVSLFLCYYFVFPASTKEWLLADSSYSEMGIQEGYAALMRLIVYGIVFLATFSFLAVVPRRELFFTRYGSRTMYIYLLHGFIVKLFRLTPFYESISKSNMYVLFFILAIFLCCILASKPVIKIFHPLIEGGKYLLIKRKTSYH</sequence>
<feature type="transmembrane region" description="Helical" evidence="3">
    <location>
        <begin position="198"/>
        <end position="217"/>
    </location>
</feature>
<reference evidence="5 6" key="1">
    <citation type="submission" date="2018-07" db="EMBL/GenBank/DDBJ databases">
        <title>Lottiidibacillus patelloidae gen. nov., sp. nov., isolated from the intestinal tract of a marine limpet and the reclassification of B. taeanensis BH030017T, B. algicola KMM 3737T and B. hwajinpoensis SW-72T as genus Lottiidibacillus.</title>
        <authorList>
            <person name="Liu R."/>
            <person name="Huang Z."/>
        </authorList>
    </citation>
    <scope>NUCLEOTIDE SEQUENCE [LARGE SCALE GENOMIC DNA]</scope>
    <source>
        <strain evidence="5 6">BH030017</strain>
    </source>
</reference>
<comment type="caution">
    <text evidence="5">The sequence shown here is derived from an EMBL/GenBank/DDBJ whole genome shotgun (WGS) entry which is preliminary data.</text>
</comment>
<keyword evidence="6" id="KW-1185">Reference proteome</keyword>
<keyword evidence="5" id="KW-0808">Transferase</keyword>
<feature type="transmembrane region" description="Helical" evidence="3">
    <location>
        <begin position="49"/>
        <end position="70"/>
    </location>
</feature>
<dbReference type="AlphaFoldDB" id="A0A366XTR0"/>
<keyword evidence="3" id="KW-0812">Transmembrane</keyword>
<evidence type="ECO:0000259" key="4">
    <source>
        <dbReference type="Pfam" id="PF01757"/>
    </source>
</evidence>
<proteinExistence type="inferred from homology"/>
<dbReference type="PANTHER" id="PTHR37312:SF1">
    <property type="entry name" value="MEMBRANE-BOUND ACYLTRANSFERASE YKRP-RELATED"/>
    <property type="match status" value="1"/>
</dbReference>
<comment type="similarity">
    <text evidence="2">Belongs to the acyltransferase 3 family.</text>
</comment>